<name>A0A934TRI0_9BURK</name>
<dbReference type="PROSITE" id="PS51387">
    <property type="entry name" value="FAD_PCMH"/>
    <property type="match status" value="1"/>
</dbReference>
<dbReference type="InterPro" id="IPR016169">
    <property type="entry name" value="FAD-bd_PCMH_sub2"/>
</dbReference>
<organism evidence="5 6">
    <name type="scientific">Ramlibacter ginsenosidimutans</name>
    <dbReference type="NCBI Taxonomy" id="502333"/>
    <lineage>
        <taxon>Bacteria</taxon>
        <taxon>Pseudomonadati</taxon>
        <taxon>Pseudomonadota</taxon>
        <taxon>Betaproteobacteria</taxon>
        <taxon>Burkholderiales</taxon>
        <taxon>Comamonadaceae</taxon>
        <taxon>Ramlibacter</taxon>
    </lineage>
</organism>
<evidence type="ECO:0000259" key="4">
    <source>
        <dbReference type="PROSITE" id="PS51387"/>
    </source>
</evidence>
<evidence type="ECO:0000313" key="6">
    <source>
        <dbReference type="Proteomes" id="UP000630528"/>
    </source>
</evidence>
<dbReference type="Gene3D" id="3.30.390.50">
    <property type="entry name" value="CO dehydrogenase flavoprotein, C-terminal domain"/>
    <property type="match status" value="1"/>
</dbReference>
<dbReference type="SUPFAM" id="SSF55447">
    <property type="entry name" value="CO dehydrogenase flavoprotein C-terminal domain-like"/>
    <property type="match status" value="1"/>
</dbReference>
<keyword evidence="1" id="KW-0285">Flavoprotein</keyword>
<dbReference type="PANTHER" id="PTHR42659">
    <property type="entry name" value="XANTHINE DEHYDROGENASE SUBUNIT C-RELATED"/>
    <property type="match status" value="1"/>
</dbReference>
<dbReference type="GO" id="GO:0071949">
    <property type="term" value="F:FAD binding"/>
    <property type="evidence" value="ECO:0007669"/>
    <property type="project" value="InterPro"/>
</dbReference>
<dbReference type="Proteomes" id="UP000630528">
    <property type="component" value="Unassembled WGS sequence"/>
</dbReference>
<dbReference type="InterPro" id="IPR016166">
    <property type="entry name" value="FAD-bd_PCMH"/>
</dbReference>
<comment type="caution">
    <text evidence="5">The sequence shown here is derived from an EMBL/GenBank/DDBJ whole genome shotgun (WGS) entry which is preliminary data.</text>
</comment>
<dbReference type="Pfam" id="PF03450">
    <property type="entry name" value="CO_deh_flav_C"/>
    <property type="match status" value="1"/>
</dbReference>
<dbReference type="Gene3D" id="3.30.465.10">
    <property type="match status" value="1"/>
</dbReference>
<dbReference type="InterPro" id="IPR005107">
    <property type="entry name" value="CO_DH_flav_C"/>
</dbReference>
<reference evidence="5" key="1">
    <citation type="journal article" date="2012" name="J. Microbiol. Biotechnol.">
        <title>Ramlibacter ginsenosidimutans sp. nov., with ginsenoside-converting activity.</title>
        <authorList>
            <person name="Wang L."/>
            <person name="An D.S."/>
            <person name="Kim S.G."/>
            <person name="Jin F.X."/>
            <person name="Kim S.C."/>
            <person name="Lee S.T."/>
            <person name="Im W.T."/>
        </authorList>
    </citation>
    <scope>NUCLEOTIDE SEQUENCE</scope>
    <source>
        <strain evidence="5">KACC 17527</strain>
    </source>
</reference>
<dbReference type="GO" id="GO:0016491">
    <property type="term" value="F:oxidoreductase activity"/>
    <property type="evidence" value="ECO:0007669"/>
    <property type="project" value="UniProtKB-KW"/>
</dbReference>
<dbReference type="InterPro" id="IPR036318">
    <property type="entry name" value="FAD-bd_PCMH-like_sf"/>
</dbReference>
<evidence type="ECO:0000256" key="2">
    <source>
        <dbReference type="ARBA" id="ARBA00022827"/>
    </source>
</evidence>
<dbReference type="Gene3D" id="3.30.43.10">
    <property type="entry name" value="Uridine Diphospho-n-acetylenolpyruvylglucosamine Reductase, domain 2"/>
    <property type="match status" value="1"/>
</dbReference>
<accession>A0A934TRI0</accession>
<dbReference type="RefSeq" id="WP_201167795.1">
    <property type="nucleotide sequence ID" value="NZ_JAEPWM010000002.1"/>
</dbReference>
<dbReference type="Pfam" id="PF00941">
    <property type="entry name" value="FAD_binding_5"/>
    <property type="match status" value="1"/>
</dbReference>
<dbReference type="InterPro" id="IPR002346">
    <property type="entry name" value="Mopterin_DH_FAD-bd"/>
</dbReference>
<sequence length="291" mass="30950">MKAPRFDYVRVRSIEEAIAQLQQHGEGARLLAGGQTLLATLNLRLSEPQMLVDIGGIAALRGIERRGEQLWIGALATHGEIESSPLVAEHAPLLAAAAPHIAHRAIRNVGTWGGSLAYADPAAEWPACLVTLEGTVVLQGPRGRRSVPARNFFRSILTTAMEPDELLLGAEVPVAAAGDWFGFDELARRRGDYAAAGLAVAAQFDGTVARRVRLGFLSVGPTALRVPRTEALLSGKELTAGNIEIAIATLKAELDPLSDLYHAVETKRHLAAVLARRLLTAAHASRVALAA</sequence>
<dbReference type="InterPro" id="IPR036683">
    <property type="entry name" value="CO_DH_flav_C_dom_sf"/>
</dbReference>
<dbReference type="SUPFAM" id="SSF56176">
    <property type="entry name" value="FAD-binding/transporter-associated domain-like"/>
    <property type="match status" value="1"/>
</dbReference>
<dbReference type="InterPro" id="IPR016167">
    <property type="entry name" value="FAD-bd_PCMH_sub1"/>
</dbReference>
<keyword evidence="6" id="KW-1185">Reference proteome</keyword>
<keyword evidence="2" id="KW-0274">FAD</keyword>
<protein>
    <submittedName>
        <fullName evidence="5">FAD binding domain-containing protein</fullName>
    </submittedName>
</protein>
<dbReference type="EMBL" id="JAEPWM010000002">
    <property type="protein sequence ID" value="MBK6005893.1"/>
    <property type="molecule type" value="Genomic_DNA"/>
</dbReference>
<dbReference type="InterPro" id="IPR051312">
    <property type="entry name" value="Diverse_Substr_Oxidored"/>
</dbReference>
<dbReference type="SMART" id="SM01092">
    <property type="entry name" value="CO_deh_flav_C"/>
    <property type="match status" value="1"/>
</dbReference>
<keyword evidence="3" id="KW-0560">Oxidoreductase</keyword>
<dbReference type="PANTHER" id="PTHR42659:SF2">
    <property type="entry name" value="XANTHINE DEHYDROGENASE SUBUNIT C-RELATED"/>
    <property type="match status" value="1"/>
</dbReference>
<feature type="domain" description="FAD-binding PCMH-type" evidence="4">
    <location>
        <begin position="1"/>
        <end position="177"/>
    </location>
</feature>
<gene>
    <name evidence="5" type="ORF">JJB11_07280</name>
</gene>
<evidence type="ECO:0000256" key="3">
    <source>
        <dbReference type="ARBA" id="ARBA00023002"/>
    </source>
</evidence>
<proteinExistence type="predicted"/>
<evidence type="ECO:0000313" key="5">
    <source>
        <dbReference type="EMBL" id="MBK6005893.1"/>
    </source>
</evidence>
<reference evidence="5" key="2">
    <citation type="submission" date="2021-01" db="EMBL/GenBank/DDBJ databases">
        <authorList>
            <person name="Kang M."/>
        </authorList>
    </citation>
    <scope>NUCLEOTIDE SEQUENCE</scope>
    <source>
        <strain evidence="5">KACC 17527</strain>
    </source>
</reference>
<dbReference type="AlphaFoldDB" id="A0A934TRI0"/>
<evidence type="ECO:0000256" key="1">
    <source>
        <dbReference type="ARBA" id="ARBA00022630"/>
    </source>
</evidence>